<keyword evidence="6" id="KW-1185">Reference proteome</keyword>
<dbReference type="Gene3D" id="3.50.50.60">
    <property type="entry name" value="FAD/NAD(P)-binding domain"/>
    <property type="match status" value="1"/>
</dbReference>
<dbReference type="InterPro" id="IPR030664">
    <property type="entry name" value="SdhA/FrdA/AprA"/>
</dbReference>
<dbReference type="PANTHER" id="PTHR11632:SF51">
    <property type="entry name" value="SUCCINATE DEHYDROGENASE [UBIQUINONE] FLAVOPROTEIN SUBUNIT, MITOCHONDRIAL"/>
    <property type="match status" value="1"/>
</dbReference>
<dbReference type="Pfam" id="PF02910">
    <property type="entry name" value="Succ_DH_flav_C"/>
    <property type="match status" value="1"/>
</dbReference>
<dbReference type="AlphaFoldDB" id="A0A7X0AXS4"/>
<dbReference type="GO" id="GO:0016491">
    <property type="term" value="F:oxidoreductase activity"/>
    <property type="evidence" value="ECO:0007669"/>
    <property type="project" value="UniProtKB-KW"/>
</dbReference>
<evidence type="ECO:0000256" key="2">
    <source>
        <dbReference type="ARBA" id="ARBA00023002"/>
    </source>
</evidence>
<feature type="domain" description="Fumarate reductase/succinate dehydrogenase flavoprotein-like C-terminal" evidence="4">
    <location>
        <begin position="429"/>
        <end position="502"/>
    </location>
</feature>
<dbReference type="PRINTS" id="PR00411">
    <property type="entry name" value="PNDRDTASEI"/>
</dbReference>
<dbReference type="Gene3D" id="1.20.58.100">
    <property type="entry name" value="Fumarate reductase/succinate dehydrogenase flavoprotein-like, C-terminal domain"/>
    <property type="match status" value="1"/>
</dbReference>
<dbReference type="PANTHER" id="PTHR11632">
    <property type="entry name" value="SUCCINATE DEHYDROGENASE 2 FLAVOPROTEIN SUBUNIT"/>
    <property type="match status" value="1"/>
</dbReference>
<reference evidence="5 6" key="1">
    <citation type="submission" date="2020-08" db="EMBL/GenBank/DDBJ databases">
        <title>Genomic Encyclopedia of Type Strains, Phase IV (KMG-IV): sequencing the most valuable type-strain genomes for metagenomic binning, comparative biology and taxonomic classification.</title>
        <authorList>
            <person name="Goeker M."/>
        </authorList>
    </citation>
    <scope>NUCLEOTIDE SEQUENCE [LARGE SCALE GENOMIC DNA]</scope>
    <source>
        <strain evidence="5 6">DSM 22198</strain>
    </source>
</reference>
<gene>
    <name evidence="5" type="ORF">FHS74_001610</name>
</gene>
<evidence type="ECO:0000259" key="3">
    <source>
        <dbReference type="Pfam" id="PF00890"/>
    </source>
</evidence>
<sequence>MTLTLETDVLVIGGGLAGCWAAIAAAEAGAEVILADKGYCGTSGVTATAGPNHWWVPPDPEKRAQAVRERNARALGLADPRWMARIIDTTWRTLPTLAAYYEHSITAGGVPHYQSLRGPEYLRALRRYAEARGVRILDHSPALELLLHADGSAAGARGVRRQEGPPAGRDWTVRAAGVIVATGGCAFLAKLLGSRNNTGDGHLMAAEAGARLSGMEFSTYHTVAERHSTQTRSASYAFADYFDAAGREIDTGGDPDVTLPLARALLAGPVYATLARMPVDLRAILPQIQPAILLPFQRQGIDPFTQRFTITLQGEGTVRGTGGLRLADEDCQTDVPGLYAAGDAATRELIAGAISGGGAQNSAWAVSSGTWAGQAVARLAHDRGRRAETPVEAAGGAGLRPRGTPATADLSRLLTDGVRAEMLPYDKILFRRGPVLARSLATLDGLWRDARDHLAPGADATARVRAREAAALVACARWSTATALARPETRGLHRREDVATTDPALAHRLSSGGLDEVWVAADITVPAITAPAAAPATQVA</sequence>
<dbReference type="Proteomes" id="UP000539175">
    <property type="component" value="Unassembled WGS sequence"/>
</dbReference>
<proteinExistence type="predicted"/>
<dbReference type="RefSeq" id="WP_184799263.1">
    <property type="nucleotide sequence ID" value="NZ_JACIIZ010000004.1"/>
</dbReference>
<dbReference type="SUPFAM" id="SSF51905">
    <property type="entry name" value="FAD/NAD(P)-binding domain"/>
    <property type="match status" value="1"/>
</dbReference>
<accession>A0A7X0AXS4</accession>
<evidence type="ECO:0000313" key="6">
    <source>
        <dbReference type="Proteomes" id="UP000539175"/>
    </source>
</evidence>
<feature type="domain" description="FAD-dependent oxidoreductase 2 FAD-binding" evidence="3">
    <location>
        <begin position="8"/>
        <end position="59"/>
    </location>
</feature>
<organism evidence="5 6">
    <name type="scientific">Nitrospirillum iridis</name>
    <dbReference type="NCBI Taxonomy" id="765888"/>
    <lineage>
        <taxon>Bacteria</taxon>
        <taxon>Pseudomonadati</taxon>
        <taxon>Pseudomonadota</taxon>
        <taxon>Alphaproteobacteria</taxon>
        <taxon>Rhodospirillales</taxon>
        <taxon>Azospirillaceae</taxon>
        <taxon>Nitrospirillum</taxon>
    </lineage>
</organism>
<evidence type="ECO:0000256" key="1">
    <source>
        <dbReference type="ARBA" id="ARBA00022630"/>
    </source>
</evidence>
<dbReference type="InterPro" id="IPR003953">
    <property type="entry name" value="FAD-dep_OxRdtase_2_FAD-bd"/>
</dbReference>
<dbReference type="InterPro" id="IPR015939">
    <property type="entry name" value="Fum_Rdtase/Succ_DH_flav-like_C"/>
</dbReference>
<protein>
    <submittedName>
        <fullName evidence="5">Succinate dehydrogenase/fumarate reductase flavoprotein subunit</fullName>
    </submittedName>
</protein>
<name>A0A7X0AXS4_9PROT</name>
<keyword evidence="1" id="KW-0285">Flavoprotein</keyword>
<dbReference type="Pfam" id="PF00890">
    <property type="entry name" value="FAD_binding_2"/>
    <property type="match status" value="2"/>
</dbReference>
<dbReference type="EMBL" id="JACIIZ010000004">
    <property type="protein sequence ID" value="MBB6251065.1"/>
    <property type="molecule type" value="Genomic_DNA"/>
</dbReference>
<evidence type="ECO:0000313" key="5">
    <source>
        <dbReference type="EMBL" id="MBB6251065.1"/>
    </source>
</evidence>
<evidence type="ECO:0000259" key="4">
    <source>
        <dbReference type="Pfam" id="PF02910"/>
    </source>
</evidence>
<dbReference type="InterPro" id="IPR036188">
    <property type="entry name" value="FAD/NAD-bd_sf"/>
</dbReference>
<feature type="domain" description="FAD-dependent oxidoreductase 2 FAD-binding" evidence="3">
    <location>
        <begin position="113"/>
        <end position="224"/>
    </location>
</feature>
<dbReference type="SUPFAM" id="SSF46977">
    <property type="entry name" value="Succinate dehydrogenase/fumarate reductase flavoprotein C-terminal domain"/>
    <property type="match status" value="1"/>
</dbReference>
<comment type="caution">
    <text evidence="5">The sequence shown here is derived from an EMBL/GenBank/DDBJ whole genome shotgun (WGS) entry which is preliminary data.</text>
</comment>
<dbReference type="InterPro" id="IPR037099">
    <property type="entry name" value="Fum_R/Succ_DH_flav-like_C_sf"/>
</dbReference>
<keyword evidence="2" id="KW-0560">Oxidoreductase</keyword>
<dbReference type="PRINTS" id="PR00368">
    <property type="entry name" value="FADPNR"/>
</dbReference>